<evidence type="ECO:0000313" key="1">
    <source>
        <dbReference type="EMBL" id="MCM1988394.1"/>
    </source>
</evidence>
<comment type="caution">
    <text evidence="1">The sequence shown here is derived from an EMBL/GenBank/DDBJ whole genome shotgun (WGS) entry which is preliminary data.</text>
</comment>
<sequence>MSKKKKCKESKEKFKIELYKCELVEKGKKGYTFKMPDDTKLIKVFFKEKRCNKMYEVLNKLKNYDEFPKVYYKEGNLFVMDQMKGIHIKKYIKSNGMTDEVCGKLLSLIILMKKSKFSRIDAKLKNIYIDDKGKLMVLPYKNSFTRKIDYPMNLCKGLRKLGVMNEFLEYLKNNKREFYDSWGEKVKRPDGAAYKKYKEKKSGTTDKLEKNNELKIIQFQETIDYDGYVEIRFDKYNDIEFIPFSFS</sequence>
<organism evidence="1 2">
    <name type="scientific">Oceanirhabdus seepicola</name>
    <dbReference type="NCBI Taxonomy" id="2828781"/>
    <lineage>
        <taxon>Bacteria</taxon>
        <taxon>Bacillati</taxon>
        <taxon>Bacillota</taxon>
        <taxon>Clostridia</taxon>
        <taxon>Eubacteriales</taxon>
        <taxon>Clostridiaceae</taxon>
        <taxon>Oceanirhabdus</taxon>
    </lineage>
</organism>
<evidence type="ECO:0008006" key="3">
    <source>
        <dbReference type="Google" id="ProtNLM"/>
    </source>
</evidence>
<keyword evidence="2" id="KW-1185">Reference proteome</keyword>
<dbReference type="EMBL" id="JAGSOJ010000001">
    <property type="protein sequence ID" value="MCM1988394.1"/>
    <property type="molecule type" value="Genomic_DNA"/>
</dbReference>
<dbReference type="AlphaFoldDB" id="A0A9J6NV98"/>
<evidence type="ECO:0000313" key="2">
    <source>
        <dbReference type="Proteomes" id="UP001056429"/>
    </source>
</evidence>
<accession>A0A9J6NV98</accession>
<dbReference type="RefSeq" id="WP_250857263.1">
    <property type="nucleotide sequence ID" value="NZ_JAGSOJ010000001.1"/>
</dbReference>
<proteinExistence type="predicted"/>
<name>A0A9J6NV98_9CLOT</name>
<reference evidence="1" key="1">
    <citation type="journal article" date="2021" name="mSystems">
        <title>Bacteria and Archaea Synergistically Convert Glycine Betaine to Biogenic Methane in the Formosa Cold Seep of the South China Sea.</title>
        <authorList>
            <person name="Li L."/>
            <person name="Zhang W."/>
            <person name="Zhang S."/>
            <person name="Song L."/>
            <person name="Sun Q."/>
            <person name="Zhang H."/>
            <person name="Xiang H."/>
            <person name="Dong X."/>
        </authorList>
    </citation>
    <scope>NUCLEOTIDE SEQUENCE</scope>
    <source>
        <strain evidence="1">ZWT</strain>
    </source>
</reference>
<protein>
    <recommendedName>
        <fullName evidence="3">Protein kinase domain-containing protein</fullName>
    </recommendedName>
</protein>
<reference evidence="1" key="2">
    <citation type="submission" date="2021-04" db="EMBL/GenBank/DDBJ databases">
        <authorList>
            <person name="Dong X."/>
        </authorList>
    </citation>
    <scope>NUCLEOTIDE SEQUENCE</scope>
    <source>
        <strain evidence="1">ZWT</strain>
    </source>
</reference>
<gene>
    <name evidence="1" type="ORF">KDK92_01470</name>
</gene>
<dbReference type="Proteomes" id="UP001056429">
    <property type="component" value="Unassembled WGS sequence"/>
</dbReference>